<accession>A0A6A5K5U4</accession>
<evidence type="ECO:0000256" key="1">
    <source>
        <dbReference type="SAM" id="MobiDB-lite"/>
    </source>
</evidence>
<evidence type="ECO:0000313" key="3">
    <source>
        <dbReference type="Proteomes" id="UP000800040"/>
    </source>
</evidence>
<feature type="compositionally biased region" description="Basic and acidic residues" evidence="1">
    <location>
        <begin position="98"/>
        <end position="114"/>
    </location>
</feature>
<feature type="compositionally biased region" description="Basic and acidic residues" evidence="1">
    <location>
        <begin position="61"/>
        <end position="85"/>
    </location>
</feature>
<dbReference type="EMBL" id="ML975325">
    <property type="protein sequence ID" value="KAF1833095.1"/>
    <property type="molecule type" value="Genomic_DNA"/>
</dbReference>
<feature type="compositionally biased region" description="Polar residues" evidence="1">
    <location>
        <begin position="1"/>
        <end position="14"/>
    </location>
</feature>
<protein>
    <submittedName>
        <fullName evidence="2">Uncharacterized protein</fullName>
    </submittedName>
</protein>
<gene>
    <name evidence="2" type="ORF">BDW02DRAFT_398184</name>
</gene>
<evidence type="ECO:0000313" key="2">
    <source>
        <dbReference type="EMBL" id="KAF1833095.1"/>
    </source>
</evidence>
<sequence>MESADLQKSYSREQQGLGPDHEAITSPVALVRSFTSKSQRSSRSRQSSSNRAEVGSSRAPRLRDIGKEVDCLSDTEKDDPIEKVASRRPSPSSSQAETESRSDASGAHDGDARGRRIIPFEDGDPENPNNWGRWKKIYALLVAIMSVINSTMN</sequence>
<dbReference type="Proteomes" id="UP000800040">
    <property type="component" value="Unassembled WGS sequence"/>
</dbReference>
<name>A0A6A5K5U4_9PLEO</name>
<reference evidence="2" key="1">
    <citation type="submission" date="2020-01" db="EMBL/GenBank/DDBJ databases">
        <authorList>
            <consortium name="DOE Joint Genome Institute"/>
            <person name="Haridas S."/>
            <person name="Albert R."/>
            <person name="Binder M."/>
            <person name="Bloem J."/>
            <person name="Labutti K."/>
            <person name="Salamov A."/>
            <person name="Andreopoulos B."/>
            <person name="Baker S.E."/>
            <person name="Barry K."/>
            <person name="Bills G."/>
            <person name="Bluhm B.H."/>
            <person name="Cannon C."/>
            <person name="Castanera R."/>
            <person name="Culley D.E."/>
            <person name="Daum C."/>
            <person name="Ezra D."/>
            <person name="Gonzalez J.B."/>
            <person name="Henrissat B."/>
            <person name="Kuo A."/>
            <person name="Liang C."/>
            <person name="Lipzen A."/>
            <person name="Lutzoni F."/>
            <person name="Magnuson J."/>
            <person name="Mondo S."/>
            <person name="Nolan M."/>
            <person name="Ohm R."/>
            <person name="Pangilinan J."/>
            <person name="Park H.-J."/>
            <person name="Ramirez L."/>
            <person name="Alfaro M."/>
            <person name="Sun H."/>
            <person name="Tritt A."/>
            <person name="Yoshinaga Y."/>
            <person name="Zwiers L.-H."/>
            <person name="Turgeon B.G."/>
            <person name="Goodwin S.B."/>
            <person name="Spatafora J.W."/>
            <person name="Crous P.W."/>
            <person name="Grigoriev I.V."/>
        </authorList>
    </citation>
    <scope>NUCLEOTIDE SEQUENCE</scope>
    <source>
        <strain evidence="2">P77</strain>
    </source>
</reference>
<organism evidence="2 3">
    <name type="scientific">Decorospora gaudefroyi</name>
    <dbReference type="NCBI Taxonomy" id="184978"/>
    <lineage>
        <taxon>Eukaryota</taxon>
        <taxon>Fungi</taxon>
        <taxon>Dikarya</taxon>
        <taxon>Ascomycota</taxon>
        <taxon>Pezizomycotina</taxon>
        <taxon>Dothideomycetes</taxon>
        <taxon>Pleosporomycetidae</taxon>
        <taxon>Pleosporales</taxon>
        <taxon>Pleosporineae</taxon>
        <taxon>Pleosporaceae</taxon>
        <taxon>Decorospora</taxon>
    </lineage>
</organism>
<feature type="region of interest" description="Disordered" evidence="1">
    <location>
        <begin position="1"/>
        <end position="130"/>
    </location>
</feature>
<proteinExistence type="predicted"/>
<dbReference type="OrthoDB" id="3694449at2759"/>
<dbReference type="AlphaFoldDB" id="A0A6A5K5U4"/>
<feature type="compositionally biased region" description="Low complexity" evidence="1">
    <location>
        <begin position="32"/>
        <end position="51"/>
    </location>
</feature>
<keyword evidence="3" id="KW-1185">Reference proteome</keyword>